<accession>A0A5A9P1I9</accession>
<dbReference type="EMBL" id="SOYY01000010">
    <property type="protein sequence ID" value="KAA0715788.1"/>
    <property type="molecule type" value="Genomic_DNA"/>
</dbReference>
<dbReference type="AlphaFoldDB" id="A0A5A9P1I9"/>
<evidence type="ECO:0000313" key="2">
    <source>
        <dbReference type="Proteomes" id="UP000324632"/>
    </source>
</evidence>
<name>A0A5A9P1I9_9TELE</name>
<evidence type="ECO:0000313" key="1">
    <source>
        <dbReference type="EMBL" id="KAA0715788.1"/>
    </source>
</evidence>
<reference evidence="1 2" key="1">
    <citation type="journal article" date="2019" name="Mol. Ecol. Resour.">
        <title>Chromosome-level genome assembly of Triplophysa tibetana, a fish adapted to the harsh high-altitude environment of the Tibetan Plateau.</title>
        <authorList>
            <person name="Yang X."/>
            <person name="Liu H."/>
            <person name="Ma Z."/>
            <person name="Zou Y."/>
            <person name="Zou M."/>
            <person name="Mao Y."/>
            <person name="Li X."/>
            <person name="Wang H."/>
            <person name="Chen T."/>
            <person name="Wang W."/>
            <person name="Yang R."/>
        </authorList>
    </citation>
    <scope>NUCLEOTIDE SEQUENCE [LARGE SCALE GENOMIC DNA]</scope>
    <source>
        <strain evidence="1">TTIB1903HZAU</strain>
        <tissue evidence="1">Muscle</tissue>
    </source>
</reference>
<protein>
    <submittedName>
        <fullName evidence="1">Uncharacterized protein</fullName>
    </submittedName>
</protein>
<organism evidence="1 2">
    <name type="scientific">Triplophysa tibetana</name>
    <dbReference type="NCBI Taxonomy" id="1572043"/>
    <lineage>
        <taxon>Eukaryota</taxon>
        <taxon>Metazoa</taxon>
        <taxon>Chordata</taxon>
        <taxon>Craniata</taxon>
        <taxon>Vertebrata</taxon>
        <taxon>Euteleostomi</taxon>
        <taxon>Actinopterygii</taxon>
        <taxon>Neopterygii</taxon>
        <taxon>Teleostei</taxon>
        <taxon>Ostariophysi</taxon>
        <taxon>Cypriniformes</taxon>
        <taxon>Nemacheilidae</taxon>
        <taxon>Triplophysa</taxon>
    </lineage>
</organism>
<proteinExistence type="predicted"/>
<keyword evidence="2" id="KW-1185">Reference proteome</keyword>
<dbReference type="Proteomes" id="UP000324632">
    <property type="component" value="Chromosome 10"/>
</dbReference>
<comment type="caution">
    <text evidence="1">The sequence shown here is derived from an EMBL/GenBank/DDBJ whole genome shotgun (WGS) entry which is preliminary data.</text>
</comment>
<sequence>MPFNQSSIIPDLYSSFCHSVNPEGDFEIKVDFEHDTLKEIAVLEGLYLLFRELLPGLSERSSHQAKIIEDSEVFEHANICWGYLIDQGEKESSSQENYATVSLKPYPNGERLSEPVRVPGISEVFERSYVLERITDGLRIPNCD</sequence>
<gene>
    <name evidence="1" type="ORF">E1301_Tti013875</name>
</gene>